<feature type="compositionally biased region" description="Low complexity" evidence="1">
    <location>
        <begin position="12"/>
        <end position="27"/>
    </location>
</feature>
<reference evidence="2 3" key="1">
    <citation type="journal article" date="2015" name="Sci. Rep.">
        <title>Chromosome-level genome map provides insights into diverse defense mechanisms in the medicinal fungus Ganoderma sinense.</title>
        <authorList>
            <person name="Zhu Y."/>
            <person name="Xu J."/>
            <person name="Sun C."/>
            <person name="Zhou S."/>
            <person name="Xu H."/>
            <person name="Nelson D.R."/>
            <person name="Qian J."/>
            <person name="Song J."/>
            <person name="Luo H."/>
            <person name="Xiang L."/>
            <person name="Li Y."/>
            <person name="Xu Z."/>
            <person name="Ji A."/>
            <person name="Wang L."/>
            <person name="Lu S."/>
            <person name="Hayward A."/>
            <person name="Sun W."/>
            <person name="Li X."/>
            <person name="Schwartz D.C."/>
            <person name="Wang Y."/>
            <person name="Chen S."/>
        </authorList>
    </citation>
    <scope>NUCLEOTIDE SEQUENCE [LARGE SCALE GENOMIC DNA]</scope>
    <source>
        <strain evidence="2 3">ZZ0214-1</strain>
    </source>
</reference>
<comment type="caution">
    <text evidence="2">The sequence shown here is derived from an EMBL/GenBank/DDBJ whole genome shotgun (WGS) entry which is preliminary data.</text>
</comment>
<evidence type="ECO:0000313" key="2">
    <source>
        <dbReference type="EMBL" id="PIL33765.1"/>
    </source>
</evidence>
<evidence type="ECO:0000313" key="3">
    <source>
        <dbReference type="Proteomes" id="UP000230002"/>
    </source>
</evidence>
<sequence>MAPRRQGLNTLSPPEATTPSPSSPAGSFLSTPRSVSPSSGFTKLFTQPTKWFNRSTSGSGGRSSVSSEPRSSTSSSRKHKISHPTDPRPIVDNLALSPNRGAALGMHSASR</sequence>
<dbReference type="OrthoDB" id="2794538at2759"/>
<feature type="compositionally biased region" description="Low complexity" evidence="1">
    <location>
        <begin position="54"/>
        <end position="75"/>
    </location>
</feature>
<dbReference type="Proteomes" id="UP000230002">
    <property type="component" value="Unassembled WGS sequence"/>
</dbReference>
<gene>
    <name evidence="2" type="ORF">GSI_04390</name>
</gene>
<accession>A0A2G8SJ04</accession>
<protein>
    <submittedName>
        <fullName evidence="2">Uncharacterized protein</fullName>
    </submittedName>
</protein>
<name>A0A2G8SJ04_9APHY</name>
<evidence type="ECO:0000256" key="1">
    <source>
        <dbReference type="SAM" id="MobiDB-lite"/>
    </source>
</evidence>
<dbReference type="AlphaFoldDB" id="A0A2G8SJ04"/>
<dbReference type="STRING" id="1077348.A0A2G8SJ04"/>
<feature type="region of interest" description="Disordered" evidence="1">
    <location>
        <begin position="1"/>
        <end position="111"/>
    </location>
</feature>
<keyword evidence="3" id="KW-1185">Reference proteome</keyword>
<feature type="compositionally biased region" description="Polar residues" evidence="1">
    <location>
        <begin position="28"/>
        <end position="53"/>
    </location>
</feature>
<organism evidence="2 3">
    <name type="scientific">Ganoderma sinense ZZ0214-1</name>
    <dbReference type="NCBI Taxonomy" id="1077348"/>
    <lineage>
        <taxon>Eukaryota</taxon>
        <taxon>Fungi</taxon>
        <taxon>Dikarya</taxon>
        <taxon>Basidiomycota</taxon>
        <taxon>Agaricomycotina</taxon>
        <taxon>Agaricomycetes</taxon>
        <taxon>Polyporales</taxon>
        <taxon>Polyporaceae</taxon>
        <taxon>Ganoderma</taxon>
    </lineage>
</organism>
<dbReference type="EMBL" id="AYKW01000007">
    <property type="protein sequence ID" value="PIL33765.1"/>
    <property type="molecule type" value="Genomic_DNA"/>
</dbReference>
<proteinExistence type="predicted"/>